<protein>
    <submittedName>
        <fullName evidence="1">Uncharacterized protein</fullName>
    </submittedName>
</protein>
<dbReference type="Proteomes" id="UP001631969">
    <property type="component" value="Unassembled WGS sequence"/>
</dbReference>
<proteinExistence type="predicted"/>
<keyword evidence="2" id="KW-1185">Reference proteome</keyword>
<accession>A0ACC7NRW2</accession>
<gene>
    <name evidence="1" type="ORF">ACI1P1_03840</name>
</gene>
<evidence type="ECO:0000313" key="2">
    <source>
        <dbReference type="Proteomes" id="UP001631969"/>
    </source>
</evidence>
<comment type="caution">
    <text evidence="1">The sequence shown here is derived from an EMBL/GenBank/DDBJ whole genome shotgun (WGS) entry which is preliminary data.</text>
</comment>
<dbReference type="EMBL" id="JBJURJ010000002">
    <property type="protein sequence ID" value="MFM9327426.1"/>
    <property type="molecule type" value="Genomic_DNA"/>
</dbReference>
<reference evidence="1" key="1">
    <citation type="submission" date="2024-12" db="EMBL/GenBank/DDBJ databases">
        <authorList>
            <person name="Wu N."/>
        </authorList>
    </citation>
    <scope>NUCLEOTIDE SEQUENCE</scope>
    <source>
        <strain evidence="1">P15</strain>
    </source>
</reference>
<organism evidence="1 2">
    <name type="scientific">Paenibacillus mesotrionivorans</name>
    <dbReference type="NCBI Taxonomy" id="3160968"/>
    <lineage>
        <taxon>Bacteria</taxon>
        <taxon>Bacillati</taxon>
        <taxon>Bacillota</taxon>
        <taxon>Bacilli</taxon>
        <taxon>Bacillales</taxon>
        <taxon>Paenibacillaceae</taxon>
        <taxon>Paenibacillus</taxon>
    </lineage>
</organism>
<sequence length="150" mass="16781">MSKVIMLKRRHLWVGALAFIFLAGGLFFYRLYHSGDQPVDGQPEGPRTIHMVTAEAKSTLEDGTVIEAYRWDPGTIFVEKGEIINLVLYGVNGDSHPFYIEGTRIKGEVKKGKETTVAFQASKEGVYRLICLTHPDKNHNGPMIGYIVVD</sequence>
<evidence type="ECO:0000313" key="1">
    <source>
        <dbReference type="EMBL" id="MFM9327426.1"/>
    </source>
</evidence>
<name>A0ACC7NRW2_9BACL</name>